<evidence type="ECO:0000256" key="1">
    <source>
        <dbReference type="ARBA" id="ARBA00006249"/>
    </source>
</evidence>
<keyword evidence="5 9" id="KW-0378">Hydrolase</keyword>
<evidence type="ECO:0000256" key="2">
    <source>
        <dbReference type="ARBA" id="ARBA00022487"/>
    </source>
</evidence>
<dbReference type="Proteomes" id="UP001524642">
    <property type="component" value="Unassembled WGS sequence"/>
</dbReference>
<comment type="caution">
    <text evidence="9">The sequence shown here is derived from an EMBL/GenBank/DDBJ whole genome shotgun (WGS) entry which is preliminary data.</text>
</comment>
<dbReference type="PANTHER" id="PTHR33938:SF15">
    <property type="entry name" value="FERULOYL ESTERASE B-RELATED"/>
    <property type="match status" value="1"/>
</dbReference>
<keyword evidence="7" id="KW-1015">Disulfide bond</keyword>
<dbReference type="Pfam" id="PF07519">
    <property type="entry name" value="Tannase"/>
    <property type="match status" value="1"/>
</dbReference>
<dbReference type="PANTHER" id="PTHR33938">
    <property type="entry name" value="FERULOYL ESTERASE B-RELATED"/>
    <property type="match status" value="1"/>
</dbReference>
<feature type="signal peptide" evidence="8">
    <location>
        <begin position="1"/>
        <end position="26"/>
    </location>
</feature>
<evidence type="ECO:0000256" key="8">
    <source>
        <dbReference type="SAM" id="SignalP"/>
    </source>
</evidence>
<dbReference type="InterPro" id="IPR011118">
    <property type="entry name" value="Tannase/feruloyl_esterase"/>
</dbReference>
<keyword evidence="10" id="KW-1185">Reference proteome</keyword>
<dbReference type="InterPro" id="IPR029058">
    <property type="entry name" value="AB_hydrolase_fold"/>
</dbReference>
<dbReference type="Gene3D" id="3.40.50.1820">
    <property type="entry name" value="alpha/beta hydrolase"/>
    <property type="match status" value="1"/>
</dbReference>
<comment type="similarity">
    <text evidence="1">Belongs to the tannase family.</text>
</comment>
<dbReference type="RefSeq" id="WP_257718619.1">
    <property type="nucleotide sequence ID" value="NZ_JANJOU010000027.1"/>
</dbReference>
<feature type="chain" id="PRO_5045091854" evidence="8">
    <location>
        <begin position="27"/>
        <end position="548"/>
    </location>
</feature>
<evidence type="ECO:0000256" key="6">
    <source>
        <dbReference type="ARBA" id="ARBA00022837"/>
    </source>
</evidence>
<evidence type="ECO:0000256" key="7">
    <source>
        <dbReference type="ARBA" id="ARBA00023157"/>
    </source>
</evidence>
<evidence type="ECO:0000256" key="5">
    <source>
        <dbReference type="ARBA" id="ARBA00022801"/>
    </source>
</evidence>
<gene>
    <name evidence="9" type="ORF">NRP21_23185</name>
</gene>
<evidence type="ECO:0000313" key="10">
    <source>
        <dbReference type="Proteomes" id="UP001524642"/>
    </source>
</evidence>
<evidence type="ECO:0000256" key="3">
    <source>
        <dbReference type="ARBA" id="ARBA00022723"/>
    </source>
</evidence>
<evidence type="ECO:0000313" key="9">
    <source>
        <dbReference type="EMBL" id="MCR0984966.1"/>
    </source>
</evidence>
<organism evidence="9 10">
    <name type="scientific">Roseomonas populi</name>
    <dbReference type="NCBI Taxonomy" id="3121582"/>
    <lineage>
        <taxon>Bacteria</taxon>
        <taxon>Pseudomonadati</taxon>
        <taxon>Pseudomonadota</taxon>
        <taxon>Alphaproteobacteria</taxon>
        <taxon>Acetobacterales</taxon>
        <taxon>Roseomonadaceae</taxon>
        <taxon>Roseomonas</taxon>
    </lineage>
</organism>
<protein>
    <submittedName>
        <fullName evidence="9">Tannase/feruloyl esterase family alpha/beta hydrolase</fullName>
    </submittedName>
</protein>
<evidence type="ECO:0000256" key="4">
    <source>
        <dbReference type="ARBA" id="ARBA00022729"/>
    </source>
</evidence>
<accession>A0ABT1XA25</accession>
<keyword evidence="6" id="KW-0106">Calcium</keyword>
<dbReference type="GO" id="GO:0016787">
    <property type="term" value="F:hydrolase activity"/>
    <property type="evidence" value="ECO:0007669"/>
    <property type="project" value="UniProtKB-KW"/>
</dbReference>
<sequence length="548" mass="58748">MRRHWTRAAAAALPALALLAVLPKQARGADCAALASLALPQAKVEAAEEVAAGSYKPPTGPAQASLPAFCRVQGVVTPVPGSRIGFELWMPKEGWNGRLQMFGNGGYSSAISYGEMAGLLRRGYATLGTDTGHQGDDPAFAEGRPEAIVDWGQRAVHESVVRAKQVVAGFYGLPARHTFFAGCSTGGHQAMSSAQRYPEDFDGIIAGASGGNRTHLNAGFLWQYLRNHRTGDDAAQIIPAVKLRLVGDAVLAACRPANGARGGGHPGDTWLNDPLACGFDPASLRCTGVDAASCLTDPQVDALRSMYDGPRNPRTGELIHLPFPRGSESSGGPPNLPGWSLYWADPGNAGAPARVNYWRHWAGFGAGWNWWRFDFDRDMAAVNERLAPVINAVNPDLSAFRQRGGKLIAYHGMSDPVVPFAESIAYHERVVAAREGEPAVARREVGSFYRLFLVPGMEHCRAGPGANQPELQAALERWVDEGTAPDAILTHNREGNRPDGAVRFSRPLCAYPQRAIHDGAGDPSRAESYRCAEFPLMSLPAIGASYQR</sequence>
<name>A0ABT1XA25_9PROT</name>
<keyword evidence="4 8" id="KW-0732">Signal</keyword>
<proteinExistence type="inferred from homology"/>
<keyword evidence="2" id="KW-0719">Serine esterase</keyword>
<keyword evidence="3" id="KW-0479">Metal-binding</keyword>
<dbReference type="EMBL" id="JANJOU010000027">
    <property type="protein sequence ID" value="MCR0984966.1"/>
    <property type="molecule type" value="Genomic_DNA"/>
</dbReference>
<reference evidence="9 10" key="1">
    <citation type="submission" date="2022-06" db="EMBL/GenBank/DDBJ databases">
        <title>Roseomonas CN29.</title>
        <authorList>
            <person name="Cheng Y."/>
            <person name="He X."/>
        </authorList>
    </citation>
    <scope>NUCLEOTIDE SEQUENCE [LARGE SCALE GENOMIC DNA]</scope>
    <source>
        <strain evidence="9 10">CN29</strain>
    </source>
</reference>
<dbReference type="SUPFAM" id="SSF53474">
    <property type="entry name" value="alpha/beta-Hydrolases"/>
    <property type="match status" value="1"/>
</dbReference>